<comment type="caution">
    <text evidence="7">The sequence shown here is derived from an EMBL/GenBank/DDBJ whole genome shotgun (WGS) entry which is preliminary data.</text>
</comment>
<dbReference type="InterPro" id="IPR050493">
    <property type="entry name" value="FAD-dep_Monooxygenase_BioMet"/>
</dbReference>
<dbReference type="GO" id="GO:0018658">
    <property type="term" value="F:salicylate 1-monooxygenase activity"/>
    <property type="evidence" value="ECO:0007669"/>
    <property type="project" value="UniProtKB-EC"/>
</dbReference>
<dbReference type="EC" id="1.14.13.1" evidence="7"/>
<dbReference type="PRINTS" id="PR00420">
    <property type="entry name" value="RNGMNOXGNASE"/>
</dbReference>
<keyword evidence="4 7" id="KW-0560">Oxidoreductase</keyword>
<reference evidence="7 8" key="1">
    <citation type="submission" date="2020-08" db="EMBL/GenBank/DDBJ databases">
        <title>Genomic Encyclopedia of Type Strains, Phase IV (KMG-IV): sequencing the most valuable type-strain genomes for metagenomic binning, comparative biology and taxonomic classification.</title>
        <authorList>
            <person name="Goeker M."/>
        </authorList>
    </citation>
    <scope>NUCLEOTIDE SEQUENCE [LARGE SCALE GENOMIC DNA]</scope>
    <source>
        <strain evidence="7 8">DSM 103570</strain>
    </source>
</reference>
<dbReference type="InterPro" id="IPR002938">
    <property type="entry name" value="FAD-bd"/>
</dbReference>
<dbReference type="InterPro" id="IPR036188">
    <property type="entry name" value="FAD/NAD-bd_sf"/>
</dbReference>
<evidence type="ECO:0000256" key="4">
    <source>
        <dbReference type="ARBA" id="ARBA00023002"/>
    </source>
</evidence>
<dbReference type="EMBL" id="JACIEM010000001">
    <property type="protein sequence ID" value="MBB4001350.1"/>
    <property type="molecule type" value="Genomic_DNA"/>
</dbReference>
<evidence type="ECO:0000259" key="6">
    <source>
        <dbReference type="Pfam" id="PF01494"/>
    </source>
</evidence>
<dbReference type="SUPFAM" id="SSF51905">
    <property type="entry name" value="FAD/NAD(P)-binding domain"/>
    <property type="match status" value="1"/>
</dbReference>
<dbReference type="Proteomes" id="UP000588647">
    <property type="component" value="Unassembled WGS sequence"/>
</dbReference>
<evidence type="ECO:0000256" key="3">
    <source>
        <dbReference type="ARBA" id="ARBA00022827"/>
    </source>
</evidence>
<dbReference type="SUPFAM" id="SSF54373">
    <property type="entry name" value="FAD-linked reductases, C-terminal domain"/>
    <property type="match status" value="1"/>
</dbReference>
<dbReference type="Gene3D" id="3.50.50.60">
    <property type="entry name" value="FAD/NAD(P)-binding domain"/>
    <property type="match status" value="1"/>
</dbReference>
<name>A0A7W6MMY0_9HYPH</name>
<comment type="cofactor">
    <cofactor evidence="1">
        <name>FAD</name>
        <dbReference type="ChEBI" id="CHEBI:57692"/>
    </cofactor>
</comment>
<keyword evidence="3" id="KW-0274">FAD</keyword>
<protein>
    <submittedName>
        <fullName evidence="7">Salicylate hydroxylase</fullName>
        <ecNumber evidence="7">1.14.13.1</ecNumber>
    </submittedName>
</protein>
<keyword evidence="8" id="KW-1185">Reference proteome</keyword>
<gene>
    <name evidence="7" type="ORF">GGR03_000397</name>
</gene>
<evidence type="ECO:0000256" key="2">
    <source>
        <dbReference type="ARBA" id="ARBA00022630"/>
    </source>
</evidence>
<dbReference type="PANTHER" id="PTHR13789">
    <property type="entry name" value="MONOOXYGENASE"/>
    <property type="match status" value="1"/>
</dbReference>
<dbReference type="GO" id="GO:0071949">
    <property type="term" value="F:FAD binding"/>
    <property type="evidence" value="ECO:0007669"/>
    <property type="project" value="InterPro"/>
</dbReference>
<keyword evidence="5" id="KW-0503">Monooxygenase</keyword>
<accession>A0A7W6MMY0</accession>
<feature type="domain" description="FAD-binding" evidence="6">
    <location>
        <begin position="5"/>
        <end position="293"/>
    </location>
</feature>
<evidence type="ECO:0000313" key="8">
    <source>
        <dbReference type="Proteomes" id="UP000588647"/>
    </source>
</evidence>
<evidence type="ECO:0000313" key="7">
    <source>
        <dbReference type="EMBL" id="MBB4001350.1"/>
    </source>
</evidence>
<dbReference type="Pfam" id="PF01494">
    <property type="entry name" value="FAD_binding_3"/>
    <property type="match status" value="1"/>
</dbReference>
<dbReference type="AlphaFoldDB" id="A0A7W6MMY0"/>
<evidence type="ECO:0000256" key="5">
    <source>
        <dbReference type="ARBA" id="ARBA00023033"/>
    </source>
</evidence>
<evidence type="ECO:0000256" key="1">
    <source>
        <dbReference type="ARBA" id="ARBA00001974"/>
    </source>
</evidence>
<dbReference type="PANTHER" id="PTHR13789:SF318">
    <property type="entry name" value="GERANYLGERANYL DIPHOSPHATE REDUCTASE"/>
    <property type="match status" value="1"/>
</dbReference>
<proteinExistence type="predicted"/>
<sequence length="338" mass="36431">MQLSPNALRVLWRLGLGGVLNAVGTSAASVTLRDGRSGRRIADVPVTADDGTPYLALHRADLQGALLTKVVQTELTSLRLDSAFSDLSLDGDRVRLRLHAAGGAQDLAAALVVGADGVGSAVAAGLGLQDPAPAEAVAWRATLRGDEQTAVSGGVEAWLGPRRHAVAYPISSGRRTNLVLIEPASDAQDPDGLRRRFAGWDERLVAMIARSAGFTAWPLRTVVSDRVWRHLDDRVVLIGDAGHAMPPYAAQGAGMAIEDAAVLAASLAEAPDLYAALARYESERRPRIDRLRRRVAFHQRVYHLPRPLSLGRDVVLALRKSDQLRQDLAWLYDWRPPA</sequence>
<organism evidence="7 8">
    <name type="scientific">Aurantimonas endophytica</name>
    <dbReference type="NCBI Taxonomy" id="1522175"/>
    <lineage>
        <taxon>Bacteria</taxon>
        <taxon>Pseudomonadati</taxon>
        <taxon>Pseudomonadota</taxon>
        <taxon>Alphaproteobacteria</taxon>
        <taxon>Hyphomicrobiales</taxon>
        <taxon>Aurantimonadaceae</taxon>
        <taxon>Aurantimonas</taxon>
    </lineage>
</organism>
<keyword evidence="2" id="KW-0285">Flavoprotein</keyword>